<comment type="caution">
    <text evidence="1">The sequence shown here is derived from an EMBL/GenBank/DDBJ whole genome shotgun (WGS) entry which is preliminary data.</text>
</comment>
<gene>
    <name evidence="1" type="ORF">HPB47_013342</name>
</gene>
<sequence>MQQDWAPDISVLPRITDATLEAFFAISDPSGRQREKAYRFAVEAYTEPSSVATQTSDTSSGIVHVRGTCFRSQKKTGLPYPVSVTFRAGDIAATACKCPAGKGGTCSHVLALLQLLMQLQKEGYKEPPPALSCTELPQQWRRPRQTGIAPASVQDVDWRRVCEGGSDVPRAVKRPASGSQRSESEVVASVRNLGGHLEVLGKCAFASVLLSSAGPLVPTKLGPAPSGSPAAYHQSRQLSGFTTWLVNIDPGTSRMLLVPGFQFPERDQYIFEEQHSERERAILDEISLCTEDACKLEQNTRQQSKSKTWGDARQHRLTASSFGKVLARQQWTERGLHNLLEPKDLTGVRAVQYGIKNEPLAVNRGEDLDVLKHHLAHQVFASKTRQSKFPFATRPSGASKQAAPATTTSNRGTGTVGMRSGRQGLASPKVERRSEPREDQE</sequence>
<reference evidence="1 2" key="1">
    <citation type="journal article" date="2020" name="Cell">
        <title>Large-Scale Comparative Analyses of Tick Genomes Elucidate Their Genetic Diversity and Vector Capacities.</title>
        <authorList>
            <consortium name="Tick Genome and Microbiome Consortium (TIGMIC)"/>
            <person name="Jia N."/>
            <person name="Wang J."/>
            <person name="Shi W."/>
            <person name="Du L."/>
            <person name="Sun Y."/>
            <person name="Zhan W."/>
            <person name="Jiang J.F."/>
            <person name="Wang Q."/>
            <person name="Zhang B."/>
            <person name="Ji P."/>
            <person name="Bell-Sakyi L."/>
            <person name="Cui X.M."/>
            <person name="Yuan T.T."/>
            <person name="Jiang B.G."/>
            <person name="Yang W.F."/>
            <person name="Lam T.T."/>
            <person name="Chang Q.C."/>
            <person name="Ding S.J."/>
            <person name="Wang X.J."/>
            <person name="Zhu J.G."/>
            <person name="Ruan X.D."/>
            <person name="Zhao L."/>
            <person name="Wei J.T."/>
            <person name="Ye R.Z."/>
            <person name="Que T.C."/>
            <person name="Du C.H."/>
            <person name="Zhou Y.H."/>
            <person name="Cheng J.X."/>
            <person name="Dai P.F."/>
            <person name="Guo W.B."/>
            <person name="Han X.H."/>
            <person name="Huang E.J."/>
            <person name="Li L.F."/>
            <person name="Wei W."/>
            <person name="Gao Y.C."/>
            <person name="Liu J.Z."/>
            <person name="Shao H.Z."/>
            <person name="Wang X."/>
            <person name="Wang C.C."/>
            <person name="Yang T.C."/>
            <person name="Huo Q.B."/>
            <person name="Li W."/>
            <person name="Chen H.Y."/>
            <person name="Chen S.E."/>
            <person name="Zhou L.G."/>
            <person name="Ni X.B."/>
            <person name="Tian J.H."/>
            <person name="Sheng Y."/>
            <person name="Liu T."/>
            <person name="Pan Y.S."/>
            <person name="Xia L.Y."/>
            <person name="Li J."/>
            <person name="Zhao F."/>
            <person name="Cao W.C."/>
        </authorList>
    </citation>
    <scope>NUCLEOTIDE SEQUENCE [LARGE SCALE GENOMIC DNA]</scope>
    <source>
        <strain evidence="1">Iper-2018</strain>
    </source>
</reference>
<dbReference type="Proteomes" id="UP000805193">
    <property type="component" value="Unassembled WGS sequence"/>
</dbReference>
<protein>
    <submittedName>
        <fullName evidence="1">Uncharacterized protein</fullName>
    </submittedName>
</protein>
<evidence type="ECO:0000313" key="1">
    <source>
        <dbReference type="EMBL" id="KAG0444823.1"/>
    </source>
</evidence>
<proteinExistence type="predicted"/>
<keyword evidence="2" id="KW-1185">Reference proteome</keyword>
<dbReference type="EMBL" id="JABSTQ010001408">
    <property type="protein sequence ID" value="KAG0444823.1"/>
    <property type="molecule type" value="Genomic_DNA"/>
</dbReference>
<organism evidence="1 2">
    <name type="scientific">Ixodes persulcatus</name>
    <name type="common">Taiga tick</name>
    <dbReference type="NCBI Taxonomy" id="34615"/>
    <lineage>
        <taxon>Eukaryota</taxon>
        <taxon>Metazoa</taxon>
        <taxon>Ecdysozoa</taxon>
        <taxon>Arthropoda</taxon>
        <taxon>Chelicerata</taxon>
        <taxon>Arachnida</taxon>
        <taxon>Acari</taxon>
        <taxon>Parasitiformes</taxon>
        <taxon>Ixodida</taxon>
        <taxon>Ixodoidea</taxon>
        <taxon>Ixodidae</taxon>
        <taxon>Ixodinae</taxon>
        <taxon>Ixodes</taxon>
    </lineage>
</organism>
<evidence type="ECO:0000313" key="2">
    <source>
        <dbReference type="Proteomes" id="UP000805193"/>
    </source>
</evidence>
<accession>A0AC60R219</accession>
<name>A0AC60R219_IXOPE</name>